<gene>
    <name evidence="7" type="ORF">E2C06_02530</name>
</gene>
<dbReference type="GO" id="GO:0003755">
    <property type="term" value="F:peptidyl-prolyl cis-trans isomerase activity"/>
    <property type="evidence" value="ECO:0007669"/>
    <property type="project" value="UniProtKB-UniRule"/>
</dbReference>
<comment type="catalytic activity">
    <reaction evidence="4">
        <text>[protein]-peptidylproline (omega=180) = [protein]-peptidylproline (omega=0)</text>
        <dbReference type="Rhea" id="RHEA:16237"/>
        <dbReference type="Rhea" id="RHEA-COMP:10747"/>
        <dbReference type="Rhea" id="RHEA-COMP:10748"/>
        <dbReference type="ChEBI" id="CHEBI:83833"/>
        <dbReference type="ChEBI" id="CHEBI:83834"/>
        <dbReference type="EC" id="5.2.1.8"/>
    </reaction>
</comment>
<accession>A0A4R5QLG9</accession>
<dbReference type="EC" id="5.2.1.8" evidence="4"/>
<evidence type="ECO:0000313" key="8">
    <source>
        <dbReference type="Proteomes" id="UP000295096"/>
    </source>
</evidence>
<feature type="region of interest" description="Disordered" evidence="5">
    <location>
        <begin position="1"/>
        <end position="44"/>
    </location>
</feature>
<dbReference type="InterPro" id="IPR044666">
    <property type="entry name" value="Cyclophilin_A-like"/>
</dbReference>
<dbReference type="CDD" id="cd00317">
    <property type="entry name" value="cyclophilin"/>
    <property type="match status" value="1"/>
</dbReference>
<feature type="compositionally biased region" description="Low complexity" evidence="5">
    <location>
        <begin position="1"/>
        <end position="32"/>
    </location>
</feature>
<comment type="function">
    <text evidence="4">PPIases accelerate the folding of proteins. It catalyzes the cis-trans isomerization of proline imidic peptide bonds in oligopeptides.</text>
</comment>
<comment type="caution">
    <text evidence="7">The sequence shown here is derived from an EMBL/GenBank/DDBJ whole genome shotgun (WGS) entry which is preliminary data.</text>
</comment>
<dbReference type="PANTHER" id="PTHR45625">
    <property type="entry name" value="PEPTIDYL-PROLYL CIS-TRANS ISOMERASE-RELATED"/>
    <property type="match status" value="1"/>
</dbReference>
<sequence>MPPTREAPAEETPADTGTTEAGATEAQAAAPPAAAPPGPDPKLENTLILELKDGAVTIELLPELAPKHVERIKTLARAGFYDGTPFHRVIEGFMAQGGDPTGTGTGGARDAGYDDLPAEFTNKVRFARGTCGMARTAAPHSANSQFFIMFAPAPSLDGQYTIWGRVVAGMESVDKIKRGTGGNGVVQGPDRLVKARIAADAPPPATEAPAS</sequence>
<dbReference type="SUPFAM" id="SSF50891">
    <property type="entry name" value="Cyclophilin-like"/>
    <property type="match status" value="1"/>
</dbReference>
<dbReference type="InterPro" id="IPR020892">
    <property type="entry name" value="Cyclophilin-type_PPIase_CS"/>
</dbReference>
<protein>
    <recommendedName>
        <fullName evidence="4">Peptidyl-prolyl cis-trans isomerase</fullName>
        <shortName evidence="4">PPIase</shortName>
        <ecNumber evidence="4">5.2.1.8</ecNumber>
    </recommendedName>
</protein>
<evidence type="ECO:0000256" key="4">
    <source>
        <dbReference type="RuleBase" id="RU363019"/>
    </source>
</evidence>
<dbReference type="PROSITE" id="PS00170">
    <property type="entry name" value="CSA_PPIASE_1"/>
    <property type="match status" value="1"/>
</dbReference>
<dbReference type="PRINTS" id="PR00153">
    <property type="entry name" value="CSAPPISMRASE"/>
</dbReference>
<dbReference type="Gene3D" id="2.40.100.10">
    <property type="entry name" value="Cyclophilin-like"/>
    <property type="match status" value="1"/>
</dbReference>
<dbReference type="PANTHER" id="PTHR45625:SF4">
    <property type="entry name" value="PEPTIDYLPROLYL ISOMERASE DOMAIN AND WD REPEAT-CONTAINING PROTEIN 1"/>
    <property type="match status" value="1"/>
</dbReference>
<evidence type="ECO:0000259" key="6">
    <source>
        <dbReference type="PROSITE" id="PS50072"/>
    </source>
</evidence>
<comment type="similarity">
    <text evidence="1 4">Belongs to the cyclophilin-type PPIase family.</text>
</comment>
<dbReference type="InterPro" id="IPR029000">
    <property type="entry name" value="Cyclophilin-like_dom_sf"/>
</dbReference>
<dbReference type="Pfam" id="PF00160">
    <property type="entry name" value="Pro_isomerase"/>
    <property type="match status" value="1"/>
</dbReference>
<dbReference type="GO" id="GO:0006457">
    <property type="term" value="P:protein folding"/>
    <property type="evidence" value="ECO:0007669"/>
    <property type="project" value="InterPro"/>
</dbReference>
<keyword evidence="3 4" id="KW-0413">Isomerase</keyword>
<keyword evidence="8" id="KW-1185">Reference proteome</keyword>
<reference evidence="7 8" key="1">
    <citation type="journal article" date="2016" name="J. Microbiol.">
        <title>Dankookia rubra gen. nov., sp. nov., an alphaproteobacterium isolated from sediment of a shallow stream.</title>
        <authorList>
            <person name="Kim W.H."/>
            <person name="Kim D.H."/>
            <person name="Kang K."/>
            <person name="Ahn T.Y."/>
        </authorList>
    </citation>
    <scope>NUCLEOTIDE SEQUENCE [LARGE SCALE GENOMIC DNA]</scope>
    <source>
        <strain evidence="7 8">JCM30602</strain>
    </source>
</reference>
<dbReference type="EMBL" id="SMSJ01000002">
    <property type="protein sequence ID" value="TDH64360.1"/>
    <property type="molecule type" value="Genomic_DNA"/>
</dbReference>
<evidence type="ECO:0000256" key="2">
    <source>
        <dbReference type="ARBA" id="ARBA00023110"/>
    </source>
</evidence>
<evidence type="ECO:0000313" key="7">
    <source>
        <dbReference type="EMBL" id="TDH64360.1"/>
    </source>
</evidence>
<evidence type="ECO:0000256" key="3">
    <source>
        <dbReference type="ARBA" id="ARBA00023235"/>
    </source>
</evidence>
<evidence type="ECO:0000256" key="1">
    <source>
        <dbReference type="ARBA" id="ARBA00007365"/>
    </source>
</evidence>
<organism evidence="7 8">
    <name type="scientific">Dankookia rubra</name>
    <dbReference type="NCBI Taxonomy" id="1442381"/>
    <lineage>
        <taxon>Bacteria</taxon>
        <taxon>Pseudomonadati</taxon>
        <taxon>Pseudomonadota</taxon>
        <taxon>Alphaproteobacteria</taxon>
        <taxon>Acetobacterales</taxon>
        <taxon>Roseomonadaceae</taxon>
        <taxon>Dankookia</taxon>
    </lineage>
</organism>
<keyword evidence="2 4" id="KW-0697">Rotamase</keyword>
<name>A0A4R5QLG9_9PROT</name>
<proteinExistence type="inferred from homology"/>
<dbReference type="Proteomes" id="UP000295096">
    <property type="component" value="Unassembled WGS sequence"/>
</dbReference>
<feature type="domain" description="PPIase cyclophilin-type" evidence="6">
    <location>
        <begin position="54"/>
        <end position="193"/>
    </location>
</feature>
<dbReference type="AlphaFoldDB" id="A0A4R5QLG9"/>
<dbReference type="OrthoDB" id="9807797at2"/>
<evidence type="ECO:0000256" key="5">
    <source>
        <dbReference type="SAM" id="MobiDB-lite"/>
    </source>
</evidence>
<dbReference type="InterPro" id="IPR002130">
    <property type="entry name" value="Cyclophilin-type_PPIase_dom"/>
</dbReference>
<dbReference type="PROSITE" id="PS50072">
    <property type="entry name" value="CSA_PPIASE_2"/>
    <property type="match status" value="1"/>
</dbReference>